<dbReference type="InterPro" id="IPR036390">
    <property type="entry name" value="WH_DNA-bd_sf"/>
</dbReference>
<evidence type="ECO:0000256" key="1">
    <source>
        <dbReference type="ARBA" id="ARBA00023015"/>
    </source>
</evidence>
<dbReference type="EMBL" id="JAFMPP010000010">
    <property type="protein sequence ID" value="MBO0663409.1"/>
    <property type="molecule type" value="Genomic_DNA"/>
</dbReference>
<comment type="caution">
    <text evidence="6">The sequence shown here is derived from an EMBL/GenBank/DDBJ whole genome shotgun (WGS) entry which is preliminary data.</text>
</comment>
<dbReference type="PANTHER" id="PTHR43537:SF49">
    <property type="entry name" value="TRANSCRIPTIONAL REGULATORY PROTEIN"/>
    <property type="match status" value="1"/>
</dbReference>
<dbReference type="PROSITE" id="PS50949">
    <property type="entry name" value="HTH_GNTR"/>
    <property type="match status" value="1"/>
</dbReference>
<dbReference type="PANTHER" id="PTHR43537">
    <property type="entry name" value="TRANSCRIPTIONAL REGULATOR, GNTR FAMILY"/>
    <property type="match status" value="1"/>
</dbReference>
<dbReference type="Pfam" id="PF07729">
    <property type="entry name" value="FCD"/>
    <property type="match status" value="1"/>
</dbReference>
<dbReference type="InterPro" id="IPR000524">
    <property type="entry name" value="Tscrpt_reg_HTH_GntR"/>
</dbReference>
<dbReference type="InterPro" id="IPR008920">
    <property type="entry name" value="TF_FadR/GntR_C"/>
</dbReference>
<sequence>MDSAIDTAPSTLKAGEPADRSLPAASSAGPAGGVKRKAGDIRDRLEQEIATGTHPAGERLDEQVIAARFGVSRTPVREAINQLVAGGLVERIPNRGAFVRAMGLAELVEMFEVMAELEAMAGRLAARRIDAAGAKRLETALVACEAAADREAHDAYYYENERFHEAIYDACGNAFLAGEARRLHLRLKAFRRLQLRFPHRMRQSLAEHRRIVAAIEAGDGPGAEAELKGHILVQGERFADLVATLKP</sequence>
<organism evidence="6 7">
    <name type="scientific">Jiella flava</name>
    <dbReference type="NCBI Taxonomy" id="2816857"/>
    <lineage>
        <taxon>Bacteria</taxon>
        <taxon>Pseudomonadati</taxon>
        <taxon>Pseudomonadota</taxon>
        <taxon>Alphaproteobacteria</taxon>
        <taxon>Hyphomicrobiales</taxon>
        <taxon>Aurantimonadaceae</taxon>
        <taxon>Jiella</taxon>
    </lineage>
</organism>
<accession>A0A939JWD7</accession>
<keyword evidence="2" id="KW-0238">DNA-binding</keyword>
<dbReference type="InterPro" id="IPR036388">
    <property type="entry name" value="WH-like_DNA-bd_sf"/>
</dbReference>
<name>A0A939JWD7_9HYPH</name>
<keyword evidence="3" id="KW-0804">Transcription</keyword>
<dbReference type="SMART" id="SM00345">
    <property type="entry name" value="HTH_GNTR"/>
    <property type="match status" value="1"/>
</dbReference>
<dbReference type="CDD" id="cd07377">
    <property type="entry name" value="WHTH_GntR"/>
    <property type="match status" value="1"/>
</dbReference>
<dbReference type="Proteomes" id="UP000664122">
    <property type="component" value="Unassembled WGS sequence"/>
</dbReference>
<feature type="region of interest" description="Disordered" evidence="4">
    <location>
        <begin position="1"/>
        <end position="40"/>
    </location>
</feature>
<evidence type="ECO:0000313" key="6">
    <source>
        <dbReference type="EMBL" id="MBO0663409.1"/>
    </source>
</evidence>
<dbReference type="Gene3D" id="1.10.10.10">
    <property type="entry name" value="Winged helix-like DNA-binding domain superfamily/Winged helix DNA-binding domain"/>
    <property type="match status" value="1"/>
</dbReference>
<evidence type="ECO:0000313" key="7">
    <source>
        <dbReference type="Proteomes" id="UP000664122"/>
    </source>
</evidence>
<dbReference type="InterPro" id="IPR011711">
    <property type="entry name" value="GntR_C"/>
</dbReference>
<dbReference type="AlphaFoldDB" id="A0A939JWD7"/>
<evidence type="ECO:0000256" key="4">
    <source>
        <dbReference type="SAM" id="MobiDB-lite"/>
    </source>
</evidence>
<proteinExistence type="predicted"/>
<dbReference type="GO" id="GO:0003700">
    <property type="term" value="F:DNA-binding transcription factor activity"/>
    <property type="evidence" value="ECO:0007669"/>
    <property type="project" value="InterPro"/>
</dbReference>
<dbReference type="PRINTS" id="PR00035">
    <property type="entry name" value="HTHGNTR"/>
</dbReference>
<feature type="domain" description="HTH gntR-type" evidence="5">
    <location>
        <begin position="35"/>
        <end position="102"/>
    </location>
</feature>
<keyword evidence="1" id="KW-0805">Transcription regulation</keyword>
<dbReference type="GO" id="GO:0003677">
    <property type="term" value="F:DNA binding"/>
    <property type="evidence" value="ECO:0007669"/>
    <property type="project" value="UniProtKB-KW"/>
</dbReference>
<dbReference type="SMART" id="SM00895">
    <property type="entry name" value="FCD"/>
    <property type="match status" value="1"/>
</dbReference>
<gene>
    <name evidence="6" type="ORF">J1C48_12535</name>
</gene>
<dbReference type="Gene3D" id="1.20.120.530">
    <property type="entry name" value="GntR ligand-binding domain-like"/>
    <property type="match status" value="1"/>
</dbReference>
<evidence type="ECO:0000256" key="2">
    <source>
        <dbReference type="ARBA" id="ARBA00023125"/>
    </source>
</evidence>
<reference evidence="6" key="1">
    <citation type="submission" date="2021-03" db="EMBL/GenBank/DDBJ databases">
        <title>Whole genome sequence of Jiella sp. CQZ9-1.</title>
        <authorList>
            <person name="Tuo L."/>
        </authorList>
    </citation>
    <scope>NUCLEOTIDE SEQUENCE</scope>
    <source>
        <strain evidence="6">CQZ9-1</strain>
    </source>
</reference>
<dbReference type="Pfam" id="PF00392">
    <property type="entry name" value="GntR"/>
    <property type="match status" value="1"/>
</dbReference>
<dbReference type="SUPFAM" id="SSF48008">
    <property type="entry name" value="GntR ligand-binding domain-like"/>
    <property type="match status" value="1"/>
</dbReference>
<keyword evidence="7" id="KW-1185">Reference proteome</keyword>
<dbReference type="SUPFAM" id="SSF46785">
    <property type="entry name" value="Winged helix' DNA-binding domain"/>
    <property type="match status" value="1"/>
</dbReference>
<evidence type="ECO:0000256" key="3">
    <source>
        <dbReference type="ARBA" id="ARBA00023163"/>
    </source>
</evidence>
<protein>
    <submittedName>
        <fullName evidence="6">GntR family transcriptional regulator</fullName>
    </submittedName>
</protein>
<evidence type="ECO:0000259" key="5">
    <source>
        <dbReference type="PROSITE" id="PS50949"/>
    </source>
</evidence>
<dbReference type="RefSeq" id="WP_207258189.1">
    <property type="nucleotide sequence ID" value="NZ_JAFMPP010000010.1"/>
</dbReference>